<dbReference type="STRING" id="1471761.B0W44_06050"/>
<name>A0A1U9K5V1_9BACL</name>
<dbReference type="AlphaFoldDB" id="A0A1U9K5V1"/>
<dbReference type="Gene3D" id="3.40.50.620">
    <property type="entry name" value="HUPs"/>
    <property type="match status" value="1"/>
</dbReference>
<reference evidence="17 18" key="1">
    <citation type="journal article" date="2015" name="Int. J. Syst. Evol. Microbiol.">
        <title>Novibacillus thermophilus gen. nov., sp. nov., a Gram-staining-negative and moderately thermophilic member of the family Thermoactinomycetaceae.</title>
        <authorList>
            <person name="Yang G."/>
            <person name="Chen J."/>
            <person name="Zhou S."/>
        </authorList>
    </citation>
    <scope>NUCLEOTIDE SEQUENCE [LARGE SCALE GENOMIC DNA]</scope>
    <source>
        <strain evidence="17 18">SG-1</strain>
    </source>
</reference>
<dbReference type="InterPro" id="IPR014729">
    <property type="entry name" value="Rossmann-like_a/b/a_fold"/>
</dbReference>
<dbReference type="EMBL" id="CP019699">
    <property type="protein sequence ID" value="AQS55414.1"/>
    <property type="molecule type" value="Genomic_DNA"/>
</dbReference>
<feature type="binding site" evidence="13">
    <location>
        <position position="211"/>
    </location>
    <ligand>
        <name>ATP</name>
        <dbReference type="ChEBI" id="CHEBI:30616"/>
    </ligand>
</feature>
<evidence type="ECO:0000256" key="13">
    <source>
        <dbReference type="HAMAP-Rule" id="MF_00193"/>
    </source>
</evidence>
<dbReference type="NCBIfam" id="TIGR00552">
    <property type="entry name" value="nadE"/>
    <property type="match status" value="1"/>
</dbReference>
<evidence type="ECO:0000256" key="12">
    <source>
        <dbReference type="ARBA" id="ARBA00070926"/>
    </source>
</evidence>
<evidence type="ECO:0000256" key="1">
    <source>
        <dbReference type="ARBA" id="ARBA00005859"/>
    </source>
</evidence>
<feature type="binding site" evidence="13">
    <location>
        <position position="160"/>
    </location>
    <ligand>
        <name>ATP</name>
        <dbReference type="ChEBI" id="CHEBI:30616"/>
    </ligand>
</feature>
<keyword evidence="5 13" id="KW-0547">Nucleotide-binding</keyword>
<dbReference type="NCBIfam" id="NF001979">
    <property type="entry name" value="PRK00768.1"/>
    <property type="match status" value="1"/>
</dbReference>
<gene>
    <name evidence="13" type="primary">nadE</name>
    <name evidence="17" type="ORF">B0W44_06050</name>
</gene>
<evidence type="ECO:0000256" key="2">
    <source>
        <dbReference type="ARBA" id="ARBA00011738"/>
    </source>
</evidence>
<sequence>MSKLQAHIQQELHVKPSVAPEEEVRNRIDFIKRYVTQTSAKGLVLGISGGQDSSLCGRLCQLAVEELREETDRDYVFIAMRLPYGRQQDDADAERALAFIQPDRCITLNIKEPVDASVRAFEAATGEKITDYLKGNIKARERMKAQYDVAGFYQLLVAGTDHAAEAVTGFFTKFGDGGCDLVPLFGLTKRQGQALLKYLGADDAIYTKKPTADLLDDNPGRPDEDELGLRYTDIDDYLEGKEVEGHIARKIESKYLATRHKRRLPVTPFDTWWT</sequence>
<keyword evidence="8 13" id="KW-0520">NAD</keyword>
<accession>A0A1U9K5V1</accession>
<evidence type="ECO:0000256" key="4">
    <source>
        <dbReference type="ARBA" id="ARBA00022723"/>
    </source>
</evidence>
<evidence type="ECO:0000313" key="18">
    <source>
        <dbReference type="Proteomes" id="UP000188603"/>
    </source>
</evidence>
<dbReference type="CDD" id="cd00553">
    <property type="entry name" value="NAD_synthase"/>
    <property type="match status" value="1"/>
</dbReference>
<dbReference type="GO" id="GO:0046872">
    <property type="term" value="F:metal ion binding"/>
    <property type="evidence" value="ECO:0007669"/>
    <property type="project" value="UniProtKB-KW"/>
</dbReference>
<dbReference type="KEGG" id="ntr:B0W44_06050"/>
<keyword evidence="3 13" id="KW-0436">Ligase</keyword>
<dbReference type="InterPro" id="IPR003694">
    <property type="entry name" value="NAD_synthase"/>
</dbReference>
<evidence type="ECO:0000256" key="10">
    <source>
        <dbReference type="ARBA" id="ARBA00055966"/>
    </source>
</evidence>
<comment type="pathway">
    <text evidence="13">Cofactor biosynthesis; NAD(+) biosynthesis; NAD(+) from deamido-NAD(+) (ammonia route): step 1/1.</text>
</comment>
<dbReference type="GO" id="GO:0005524">
    <property type="term" value="F:ATP binding"/>
    <property type="evidence" value="ECO:0007669"/>
    <property type="project" value="UniProtKB-UniRule"/>
</dbReference>
<dbReference type="GO" id="GO:0008795">
    <property type="term" value="F:NAD+ synthase activity"/>
    <property type="evidence" value="ECO:0007669"/>
    <property type="project" value="UniProtKB-UniRule"/>
</dbReference>
<evidence type="ECO:0000256" key="8">
    <source>
        <dbReference type="ARBA" id="ARBA00023027"/>
    </source>
</evidence>
<protein>
    <recommendedName>
        <fullName evidence="12 13">NH(3)-dependent NAD(+) synthetase</fullName>
        <ecNumber evidence="11 13">6.3.1.5</ecNumber>
    </recommendedName>
</protein>
<dbReference type="UniPathway" id="UPA00253">
    <property type="reaction ID" value="UER00333"/>
</dbReference>
<evidence type="ECO:0000256" key="3">
    <source>
        <dbReference type="ARBA" id="ARBA00022598"/>
    </source>
</evidence>
<dbReference type="Proteomes" id="UP000188603">
    <property type="component" value="Chromosome"/>
</dbReference>
<feature type="domain" description="NAD/GMP synthase" evidence="16">
    <location>
        <begin position="24"/>
        <end position="265"/>
    </location>
</feature>
<evidence type="ECO:0000256" key="14">
    <source>
        <dbReference type="RuleBase" id="RU003811"/>
    </source>
</evidence>
<evidence type="ECO:0000256" key="5">
    <source>
        <dbReference type="ARBA" id="ARBA00022741"/>
    </source>
</evidence>
<keyword evidence="18" id="KW-1185">Reference proteome</keyword>
<feature type="binding site" evidence="13">
    <location>
        <begin position="46"/>
        <end position="53"/>
    </location>
    <ligand>
        <name>ATP</name>
        <dbReference type="ChEBI" id="CHEBI:30616"/>
    </ligand>
</feature>
<comment type="subunit">
    <text evidence="2 13">Homodimer.</text>
</comment>
<dbReference type="InterPro" id="IPR022926">
    <property type="entry name" value="NH(3)-dep_NAD(+)_synth"/>
</dbReference>
<keyword evidence="7 13" id="KW-0460">Magnesium</keyword>
<dbReference type="OrthoDB" id="9803818at2"/>
<dbReference type="EC" id="6.3.1.5" evidence="11 13"/>
<dbReference type="RefSeq" id="WP_077719252.1">
    <property type="nucleotide sequence ID" value="NZ_CP019699.1"/>
</dbReference>
<dbReference type="PANTHER" id="PTHR23090:SF7">
    <property type="entry name" value="NH(3)-DEPENDENT NAD(+) SYNTHETASE"/>
    <property type="match status" value="1"/>
</dbReference>
<dbReference type="HAMAP" id="MF_00193">
    <property type="entry name" value="NadE_ammonia_dep"/>
    <property type="match status" value="1"/>
</dbReference>
<keyword evidence="4 13" id="KW-0479">Metal-binding</keyword>
<evidence type="ECO:0000256" key="9">
    <source>
        <dbReference type="ARBA" id="ARBA00051206"/>
    </source>
</evidence>
<feature type="binding site" evidence="13">
    <location>
        <position position="165"/>
    </location>
    <ligand>
        <name>Mg(2+)</name>
        <dbReference type="ChEBI" id="CHEBI:18420"/>
    </ligand>
</feature>
<dbReference type="GO" id="GO:0003952">
    <property type="term" value="F:NAD+ synthase (glutamine-hydrolyzing) activity"/>
    <property type="evidence" value="ECO:0007669"/>
    <property type="project" value="InterPro"/>
</dbReference>
<keyword evidence="6 13" id="KW-0067">ATP-binding</keyword>
<evidence type="ECO:0000256" key="15">
    <source>
        <dbReference type="RuleBase" id="RU003812"/>
    </source>
</evidence>
<evidence type="ECO:0000259" key="16">
    <source>
        <dbReference type="Pfam" id="PF02540"/>
    </source>
</evidence>
<feature type="binding site" evidence="13">
    <location>
        <position position="180"/>
    </location>
    <ligand>
        <name>deamido-NAD(+)</name>
        <dbReference type="ChEBI" id="CHEBI:58437"/>
        <note>ligand shared between two neighboring subunits</note>
    </ligand>
</feature>
<proteinExistence type="inferred from homology"/>
<dbReference type="PANTHER" id="PTHR23090">
    <property type="entry name" value="NH 3 /GLUTAMINE-DEPENDENT NAD + SYNTHETASE"/>
    <property type="match status" value="1"/>
</dbReference>
<dbReference type="GO" id="GO:0005737">
    <property type="term" value="C:cytoplasm"/>
    <property type="evidence" value="ECO:0007669"/>
    <property type="project" value="InterPro"/>
</dbReference>
<evidence type="ECO:0000313" key="17">
    <source>
        <dbReference type="EMBL" id="AQS55414.1"/>
    </source>
</evidence>
<dbReference type="FunFam" id="3.40.50.620:FF:000015">
    <property type="entry name" value="NH(3)-dependent NAD(+) synthetase"/>
    <property type="match status" value="1"/>
</dbReference>
<feature type="binding site" description="in other chain" evidence="13">
    <location>
        <begin position="260"/>
        <end position="261"/>
    </location>
    <ligand>
        <name>deamido-NAD(+)</name>
        <dbReference type="ChEBI" id="CHEBI:58437"/>
        <note>ligand shared between two neighboring subunits</note>
    </ligand>
</feature>
<evidence type="ECO:0000256" key="11">
    <source>
        <dbReference type="ARBA" id="ARBA00066987"/>
    </source>
</evidence>
<comment type="function">
    <text evidence="10 13">Catalyzes the ATP-dependent amidation of deamido-NAD to form NAD. Uses ammonia as a nitrogen source.</text>
</comment>
<comment type="catalytic activity">
    <reaction evidence="9 13 15">
        <text>deamido-NAD(+) + NH4(+) + ATP = AMP + diphosphate + NAD(+) + H(+)</text>
        <dbReference type="Rhea" id="RHEA:21188"/>
        <dbReference type="ChEBI" id="CHEBI:15378"/>
        <dbReference type="ChEBI" id="CHEBI:28938"/>
        <dbReference type="ChEBI" id="CHEBI:30616"/>
        <dbReference type="ChEBI" id="CHEBI:33019"/>
        <dbReference type="ChEBI" id="CHEBI:57540"/>
        <dbReference type="ChEBI" id="CHEBI:58437"/>
        <dbReference type="ChEBI" id="CHEBI:456215"/>
        <dbReference type="EC" id="6.3.1.5"/>
    </reaction>
</comment>
<feature type="binding site" evidence="13">
    <location>
        <position position="52"/>
    </location>
    <ligand>
        <name>Mg(2+)</name>
        <dbReference type="ChEBI" id="CHEBI:18420"/>
    </ligand>
</feature>
<feature type="binding site" description="in other chain" evidence="13">
    <location>
        <position position="140"/>
    </location>
    <ligand>
        <name>deamido-NAD(+)</name>
        <dbReference type="ChEBI" id="CHEBI:58437"/>
        <note>ligand shared between two neighboring subunits</note>
    </ligand>
</feature>
<feature type="binding site" evidence="13">
    <location>
        <position position="189"/>
    </location>
    <ligand>
        <name>ATP</name>
        <dbReference type="ChEBI" id="CHEBI:30616"/>
    </ligand>
</feature>
<dbReference type="Pfam" id="PF02540">
    <property type="entry name" value="NAD_synthase"/>
    <property type="match status" value="1"/>
</dbReference>
<dbReference type="GO" id="GO:0009435">
    <property type="term" value="P:NAD+ biosynthetic process"/>
    <property type="evidence" value="ECO:0007669"/>
    <property type="project" value="UniProtKB-UniRule"/>
</dbReference>
<feature type="binding site" description="in other chain" evidence="13">
    <location>
        <position position="173"/>
    </location>
    <ligand>
        <name>deamido-NAD(+)</name>
        <dbReference type="ChEBI" id="CHEBI:58437"/>
        <note>ligand shared between two neighboring subunits</note>
    </ligand>
</feature>
<dbReference type="InterPro" id="IPR022310">
    <property type="entry name" value="NAD/GMP_synthase"/>
</dbReference>
<comment type="similarity">
    <text evidence="1 13 14">Belongs to the NAD synthetase family.</text>
</comment>
<evidence type="ECO:0000256" key="7">
    <source>
        <dbReference type="ARBA" id="ARBA00022842"/>
    </source>
</evidence>
<evidence type="ECO:0000256" key="6">
    <source>
        <dbReference type="ARBA" id="ARBA00022840"/>
    </source>
</evidence>
<dbReference type="GO" id="GO:0004359">
    <property type="term" value="F:glutaminase activity"/>
    <property type="evidence" value="ECO:0007669"/>
    <property type="project" value="InterPro"/>
</dbReference>
<organism evidence="17 18">
    <name type="scientific">Novibacillus thermophilus</name>
    <dbReference type="NCBI Taxonomy" id="1471761"/>
    <lineage>
        <taxon>Bacteria</taxon>
        <taxon>Bacillati</taxon>
        <taxon>Bacillota</taxon>
        <taxon>Bacilli</taxon>
        <taxon>Bacillales</taxon>
        <taxon>Thermoactinomycetaceae</taxon>
        <taxon>Novibacillus</taxon>
    </lineage>
</organism>
<dbReference type="SUPFAM" id="SSF52402">
    <property type="entry name" value="Adenine nucleotide alpha hydrolases-like"/>
    <property type="match status" value="1"/>
</dbReference>